<accession>K6ZJX4</accession>
<evidence type="ECO:0000256" key="1">
    <source>
        <dbReference type="SAM" id="Coils"/>
    </source>
</evidence>
<keyword evidence="4" id="KW-1185">Reference proteome</keyword>
<dbReference type="Gene3D" id="3.40.50.300">
    <property type="entry name" value="P-loop containing nucleotide triphosphate hydrolases"/>
    <property type="match status" value="1"/>
</dbReference>
<organism evidence="3 4">
    <name type="scientific">Brumicola pallidula DSM 14239 = ACAM 615</name>
    <dbReference type="NCBI Taxonomy" id="1121922"/>
    <lineage>
        <taxon>Bacteria</taxon>
        <taxon>Pseudomonadati</taxon>
        <taxon>Pseudomonadota</taxon>
        <taxon>Gammaproteobacteria</taxon>
        <taxon>Alteromonadales</taxon>
        <taxon>Alteromonadaceae</taxon>
        <taxon>Brumicola</taxon>
    </lineage>
</organism>
<dbReference type="SMART" id="SM00382">
    <property type="entry name" value="AAA"/>
    <property type="match status" value="1"/>
</dbReference>
<evidence type="ECO:0000313" key="4">
    <source>
        <dbReference type="Proteomes" id="UP000006251"/>
    </source>
</evidence>
<dbReference type="RefSeq" id="WP_006015081.1">
    <property type="nucleotide sequence ID" value="NZ_BAEQ01000065.1"/>
</dbReference>
<dbReference type="PROSITE" id="PS50943">
    <property type="entry name" value="HTH_CROC1"/>
    <property type="match status" value="1"/>
</dbReference>
<keyword evidence="1" id="KW-0175">Coiled coil</keyword>
<dbReference type="InterPro" id="IPR001611">
    <property type="entry name" value="Leu-rich_rpt"/>
</dbReference>
<sequence>MTNSNNAHEFNSGKILQKLRELQGLSIPELAKVLDINSTDLMKWESDKIPSHKIQACSMYFEVPVSLFNTIFNNKATLNNIVESHLYAQPNDKIQQILKENSISREPQLNLSGLALNRIPPEVFEFSWLQYLDLSNNNIKRLLPSELFQLPQLKTLNISANLITYLPGILIHLDRLTMLDFRDNPMSLQPNLLQSAMNFDAFKNFVYSRNMTLVIFEPTTGIGHTRYDALSAEIEKKQPLLLTTADEAEAQLSLYKEHINSILYLTPSSQPKISAEQLKTLLQPYNCHMIIYTHESNFKEQYDAIRRELILSLPSHTGLIYQTNTLAEFIKLFADIQRGLTMNKPSIEIKFEKLILENIGAYEHLTILLNPKLTVLIGLNGAGKTTILRALALATLGPEHAGVDDSTAADLLRITGNSNALTQWEPKGLIKLEAKVNGKSYTNTINILYNSDTEKVEIKGQRFSSLFDSEGYLINLIIGISEQRNTNLKLSGYSPHDKIRPKVKDLLPLINGEEQACIAQFSSWLSKQAFDISQGDESKQVLIDIIFAVFSALTQEDIKFAGLTDVEPPELWIEHQDPKQRIPLRLASQGYQAVMGWIGFILKRMFEAYEYYQQPLLQSSIIIIDEIDQLLHVKWQQKIINVLANQFFPNCQWIITTHSPMVVNGLDQDQVLTLQQRGGVLTVEACPSDLWLWQYGDVVNYLFNVPQEQPKQQEQQLLQDIAALNDIEISIRTEEQQQELNKLELRLEKTQKSLAFVNELYSEQQRLHEREQELAALIEKLTQK</sequence>
<comment type="caution">
    <text evidence="3">The sequence shown here is derived from an EMBL/GenBank/DDBJ whole genome shotgun (WGS) entry which is preliminary data.</text>
</comment>
<dbReference type="InterPro" id="IPR038729">
    <property type="entry name" value="Rad50/SbcC_AAA"/>
</dbReference>
<dbReference type="SUPFAM" id="SSF52540">
    <property type="entry name" value="P-loop containing nucleoside triphosphate hydrolases"/>
    <property type="match status" value="1"/>
</dbReference>
<gene>
    <name evidence="3" type="ORF">GPAL_3802</name>
</gene>
<dbReference type="OrthoDB" id="9815944at2"/>
<reference evidence="4" key="1">
    <citation type="journal article" date="2014" name="Environ. Microbiol.">
        <title>Comparative genomics of the marine bacterial genus Glaciecola reveals the high degree of genomic diversity and genomic characteristic for cold adaptation.</title>
        <authorList>
            <person name="Qin Q.L."/>
            <person name="Xie B.B."/>
            <person name="Yu Y."/>
            <person name="Shu Y.L."/>
            <person name="Rong J.C."/>
            <person name="Zhang Y.J."/>
            <person name="Zhao D.L."/>
            <person name="Chen X.L."/>
            <person name="Zhang X.Y."/>
            <person name="Chen B."/>
            <person name="Zhou B.C."/>
            <person name="Zhang Y.Z."/>
        </authorList>
    </citation>
    <scope>NUCLEOTIDE SEQUENCE [LARGE SCALE GENOMIC DNA]</scope>
    <source>
        <strain evidence="4">ACAM 615</strain>
    </source>
</reference>
<dbReference type="Gene3D" id="3.80.10.10">
    <property type="entry name" value="Ribonuclease Inhibitor"/>
    <property type="match status" value="1"/>
</dbReference>
<dbReference type="SUPFAM" id="SSF47413">
    <property type="entry name" value="lambda repressor-like DNA-binding domains"/>
    <property type="match status" value="1"/>
</dbReference>
<evidence type="ECO:0000259" key="2">
    <source>
        <dbReference type="PROSITE" id="PS50943"/>
    </source>
</evidence>
<name>K6ZJX4_9ALTE</name>
<feature type="domain" description="HTH cro/C1-type" evidence="2">
    <location>
        <begin position="16"/>
        <end position="68"/>
    </location>
</feature>
<dbReference type="InterPro" id="IPR032675">
    <property type="entry name" value="LRR_dom_sf"/>
</dbReference>
<dbReference type="Pfam" id="PF13476">
    <property type="entry name" value="AAA_23"/>
    <property type="match status" value="1"/>
</dbReference>
<dbReference type="GO" id="GO:0016887">
    <property type="term" value="F:ATP hydrolysis activity"/>
    <property type="evidence" value="ECO:0007669"/>
    <property type="project" value="InterPro"/>
</dbReference>
<dbReference type="PROSITE" id="PS51450">
    <property type="entry name" value="LRR"/>
    <property type="match status" value="1"/>
</dbReference>
<dbReference type="GO" id="GO:0003677">
    <property type="term" value="F:DNA binding"/>
    <property type="evidence" value="ECO:0007669"/>
    <property type="project" value="InterPro"/>
</dbReference>
<dbReference type="AlphaFoldDB" id="K6ZJX4"/>
<protein>
    <recommendedName>
        <fullName evidence="2">HTH cro/C1-type domain-containing protein</fullName>
    </recommendedName>
</protein>
<dbReference type="CDD" id="cd00093">
    <property type="entry name" value="HTH_XRE"/>
    <property type="match status" value="1"/>
</dbReference>
<proteinExistence type="predicted"/>
<dbReference type="InterPro" id="IPR001387">
    <property type="entry name" value="Cro/C1-type_HTH"/>
</dbReference>
<dbReference type="EMBL" id="BAEQ01000065">
    <property type="protein sequence ID" value="GAC30642.1"/>
    <property type="molecule type" value="Genomic_DNA"/>
</dbReference>
<evidence type="ECO:0000313" key="3">
    <source>
        <dbReference type="EMBL" id="GAC30642.1"/>
    </source>
</evidence>
<dbReference type="PANTHER" id="PTHR43581">
    <property type="entry name" value="ATP/GTP PHOSPHATASE"/>
    <property type="match status" value="1"/>
</dbReference>
<dbReference type="SUPFAM" id="SSF52058">
    <property type="entry name" value="L domain-like"/>
    <property type="match status" value="1"/>
</dbReference>
<dbReference type="InterPro" id="IPR051396">
    <property type="entry name" value="Bact_Antivir_Def_Nuclease"/>
</dbReference>
<dbReference type="GO" id="GO:0006302">
    <property type="term" value="P:double-strand break repair"/>
    <property type="evidence" value="ECO:0007669"/>
    <property type="project" value="InterPro"/>
</dbReference>
<feature type="coiled-coil region" evidence="1">
    <location>
        <begin position="733"/>
        <end position="784"/>
    </location>
</feature>
<dbReference type="InterPro" id="IPR003593">
    <property type="entry name" value="AAA+_ATPase"/>
</dbReference>
<dbReference type="InterPro" id="IPR010982">
    <property type="entry name" value="Lambda_DNA-bd_dom_sf"/>
</dbReference>
<dbReference type="InterPro" id="IPR027417">
    <property type="entry name" value="P-loop_NTPase"/>
</dbReference>
<dbReference type="Proteomes" id="UP000006251">
    <property type="component" value="Unassembled WGS sequence"/>
</dbReference>
<dbReference type="Gene3D" id="1.10.260.40">
    <property type="entry name" value="lambda repressor-like DNA-binding domains"/>
    <property type="match status" value="1"/>
</dbReference>
<dbReference type="Pfam" id="PF13855">
    <property type="entry name" value="LRR_8"/>
    <property type="match status" value="1"/>
</dbReference>
<dbReference type="PANTHER" id="PTHR43581:SF2">
    <property type="entry name" value="EXCINUCLEASE ATPASE SUBUNIT"/>
    <property type="match status" value="1"/>
</dbReference>